<comment type="catalytic activity">
    <reaction evidence="1">
        <text>adenosylcob(III)inamide + ATP = adenosylcob(III)inamide phosphate + ADP + H(+)</text>
        <dbReference type="Rhea" id="RHEA:15769"/>
        <dbReference type="ChEBI" id="CHEBI:2480"/>
        <dbReference type="ChEBI" id="CHEBI:15378"/>
        <dbReference type="ChEBI" id="CHEBI:30616"/>
        <dbReference type="ChEBI" id="CHEBI:58502"/>
        <dbReference type="ChEBI" id="CHEBI:456216"/>
        <dbReference type="EC" id="2.7.1.156"/>
    </reaction>
</comment>
<name>A0A1V4I7D9_9FIRM</name>
<dbReference type="InterPro" id="IPR003203">
    <property type="entry name" value="CobU/CobP"/>
</dbReference>
<comment type="pathway">
    <text evidence="6">Cofactor biosynthesis; adenosylcobalamin biosynthesis; adenosylcobalamin from cob(II)yrinate a,c-diamide: step 5/7.</text>
</comment>
<comment type="pathway">
    <text evidence="5">Cofactor biosynthesis; adenosylcobalamin biosynthesis; adenosylcobalamin from cob(II)yrinate a,c-diamide: step 6/7.</text>
</comment>
<protein>
    <recommendedName>
        <fullName evidence="16">Adenosylcobinamide kinase</fullName>
        <ecNumber evidence="8">2.7.1.156</ecNumber>
        <ecNumber evidence="9">2.7.7.62</ecNumber>
    </recommendedName>
    <alternativeName>
        <fullName evidence="17">Adenosylcobinamide-phosphate guanylyltransferase</fullName>
    </alternativeName>
</protein>
<reference evidence="20 21" key="1">
    <citation type="submission" date="2017-03" db="EMBL/GenBank/DDBJ databases">
        <title>Genome sequence of Clostridium thermoalcaliphilum DSM 7309.</title>
        <authorList>
            <person name="Poehlein A."/>
            <person name="Daniel R."/>
        </authorList>
    </citation>
    <scope>NUCLEOTIDE SEQUENCE [LARGE SCALE GENOMIC DNA]</scope>
    <source>
        <strain evidence="20 21">DSM 7309</strain>
    </source>
</reference>
<dbReference type="GO" id="GO:0043752">
    <property type="term" value="F:adenosylcobinamide kinase activity"/>
    <property type="evidence" value="ECO:0007669"/>
    <property type="project" value="UniProtKB-EC"/>
</dbReference>
<dbReference type="Gene3D" id="3.40.50.300">
    <property type="entry name" value="P-loop containing nucleotide triphosphate hydrolases"/>
    <property type="match status" value="1"/>
</dbReference>
<evidence type="ECO:0000256" key="2">
    <source>
        <dbReference type="ARBA" id="ARBA00000711"/>
    </source>
</evidence>
<evidence type="ECO:0000256" key="14">
    <source>
        <dbReference type="ARBA" id="ARBA00022840"/>
    </source>
</evidence>
<keyword evidence="21" id="KW-1185">Reference proteome</keyword>
<evidence type="ECO:0000256" key="15">
    <source>
        <dbReference type="ARBA" id="ARBA00023134"/>
    </source>
</evidence>
<dbReference type="EC" id="2.7.7.62" evidence="9"/>
<dbReference type="GO" id="GO:0005524">
    <property type="term" value="F:ATP binding"/>
    <property type="evidence" value="ECO:0007669"/>
    <property type="project" value="UniProtKB-KW"/>
</dbReference>
<evidence type="ECO:0000256" key="18">
    <source>
        <dbReference type="PIRSR" id="PIRSR006135-1"/>
    </source>
</evidence>
<comment type="catalytic activity">
    <reaction evidence="2">
        <text>adenosylcob(III)inamide phosphate + GTP + H(+) = adenosylcob(III)inamide-GDP + diphosphate</text>
        <dbReference type="Rhea" id="RHEA:22712"/>
        <dbReference type="ChEBI" id="CHEBI:15378"/>
        <dbReference type="ChEBI" id="CHEBI:33019"/>
        <dbReference type="ChEBI" id="CHEBI:37565"/>
        <dbReference type="ChEBI" id="CHEBI:58502"/>
        <dbReference type="ChEBI" id="CHEBI:60487"/>
        <dbReference type="EC" id="2.7.7.62"/>
    </reaction>
</comment>
<evidence type="ECO:0000256" key="13">
    <source>
        <dbReference type="ARBA" id="ARBA00022777"/>
    </source>
</evidence>
<dbReference type="AlphaFoldDB" id="A0A1V4I7D9"/>
<evidence type="ECO:0000256" key="16">
    <source>
        <dbReference type="ARBA" id="ARBA00029570"/>
    </source>
</evidence>
<feature type="binding site" evidence="19">
    <location>
        <begin position="9"/>
        <end position="16"/>
    </location>
    <ligand>
        <name>GTP</name>
        <dbReference type="ChEBI" id="CHEBI:37565"/>
    </ligand>
</feature>
<dbReference type="InterPro" id="IPR027417">
    <property type="entry name" value="P-loop_NTPase"/>
</dbReference>
<keyword evidence="15 19" id="KW-0342">GTP-binding</keyword>
<keyword evidence="11 20" id="KW-0808">Transferase</keyword>
<evidence type="ECO:0000256" key="1">
    <source>
        <dbReference type="ARBA" id="ARBA00000312"/>
    </source>
</evidence>
<accession>A0A1V4I7D9</accession>
<keyword evidence="20" id="KW-0548">Nucleotidyltransferase</keyword>
<dbReference type="RefSeq" id="WP_079411739.1">
    <property type="nucleotide sequence ID" value="NZ_MZGW01000003.1"/>
</dbReference>
<feature type="binding site" evidence="19">
    <location>
        <begin position="51"/>
        <end position="54"/>
    </location>
    <ligand>
        <name>GTP</name>
        <dbReference type="ChEBI" id="CHEBI:37565"/>
    </ligand>
</feature>
<comment type="function">
    <text evidence="4">Catalyzes ATP-dependent phosphorylation of adenosylcobinamide and addition of GMP to adenosylcobinamide phosphate.</text>
</comment>
<keyword evidence="12 19" id="KW-0547">Nucleotide-binding</keyword>
<comment type="catalytic activity">
    <reaction evidence="3">
        <text>adenosylcob(III)inamide + GTP = adenosylcob(III)inamide phosphate + GDP + H(+)</text>
        <dbReference type="Rhea" id="RHEA:15765"/>
        <dbReference type="ChEBI" id="CHEBI:2480"/>
        <dbReference type="ChEBI" id="CHEBI:15378"/>
        <dbReference type="ChEBI" id="CHEBI:37565"/>
        <dbReference type="ChEBI" id="CHEBI:58189"/>
        <dbReference type="ChEBI" id="CHEBI:58502"/>
        <dbReference type="EC" id="2.7.1.156"/>
    </reaction>
</comment>
<evidence type="ECO:0000256" key="10">
    <source>
        <dbReference type="ARBA" id="ARBA00022573"/>
    </source>
</evidence>
<evidence type="ECO:0000256" key="9">
    <source>
        <dbReference type="ARBA" id="ARBA00012523"/>
    </source>
</evidence>
<gene>
    <name evidence="20" type="primary">cobU</name>
    <name evidence="20" type="ORF">CLOTH_09680</name>
</gene>
<feature type="binding site" evidence="19">
    <location>
        <begin position="34"/>
        <end position="36"/>
    </location>
    <ligand>
        <name>GTP</name>
        <dbReference type="ChEBI" id="CHEBI:37565"/>
    </ligand>
</feature>
<feature type="binding site" evidence="19">
    <location>
        <position position="62"/>
    </location>
    <ligand>
        <name>GTP</name>
        <dbReference type="ChEBI" id="CHEBI:37565"/>
    </ligand>
</feature>
<evidence type="ECO:0000256" key="17">
    <source>
        <dbReference type="ARBA" id="ARBA00030571"/>
    </source>
</evidence>
<evidence type="ECO:0000313" key="21">
    <source>
        <dbReference type="Proteomes" id="UP000190140"/>
    </source>
</evidence>
<keyword evidence="10" id="KW-0169">Cobalamin biosynthesis</keyword>
<dbReference type="EMBL" id="MZGW01000003">
    <property type="protein sequence ID" value="OPJ55790.1"/>
    <property type="molecule type" value="Genomic_DNA"/>
</dbReference>
<dbReference type="PANTHER" id="PTHR34848:SF1">
    <property type="entry name" value="BIFUNCTIONAL ADENOSYLCOBALAMIN BIOSYNTHESIS PROTEIN COBU"/>
    <property type="match status" value="1"/>
</dbReference>
<dbReference type="CDD" id="cd00544">
    <property type="entry name" value="CobU"/>
    <property type="match status" value="1"/>
</dbReference>
<dbReference type="PANTHER" id="PTHR34848">
    <property type="match status" value="1"/>
</dbReference>
<evidence type="ECO:0000256" key="8">
    <source>
        <dbReference type="ARBA" id="ARBA00012016"/>
    </source>
</evidence>
<evidence type="ECO:0000256" key="12">
    <source>
        <dbReference type="ARBA" id="ARBA00022741"/>
    </source>
</evidence>
<keyword evidence="14" id="KW-0067">ATP-binding</keyword>
<evidence type="ECO:0000256" key="11">
    <source>
        <dbReference type="ARBA" id="ARBA00022679"/>
    </source>
</evidence>
<dbReference type="NCBIfam" id="NF004469">
    <property type="entry name" value="PRK05800.1"/>
    <property type="match status" value="1"/>
</dbReference>
<evidence type="ECO:0000256" key="7">
    <source>
        <dbReference type="ARBA" id="ARBA00007490"/>
    </source>
</evidence>
<evidence type="ECO:0000256" key="4">
    <source>
        <dbReference type="ARBA" id="ARBA00003889"/>
    </source>
</evidence>
<feature type="active site" description="GMP-histidine intermediate" evidence="18">
    <location>
        <position position="50"/>
    </location>
</feature>
<dbReference type="SUPFAM" id="SSF52540">
    <property type="entry name" value="P-loop containing nucleoside triphosphate hydrolases"/>
    <property type="match status" value="1"/>
</dbReference>
<dbReference type="Proteomes" id="UP000190140">
    <property type="component" value="Unassembled WGS sequence"/>
</dbReference>
<comment type="similarity">
    <text evidence="7">Belongs to the CobU/CobP family.</text>
</comment>
<proteinExistence type="inferred from homology"/>
<keyword evidence="13" id="KW-0418">Kinase</keyword>
<evidence type="ECO:0000313" key="20">
    <source>
        <dbReference type="EMBL" id="OPJ55790.1"/>
    </source>
</evidence>
<evidence type="ECO:0000256" key="3">
    <source>
        <dbReference type="ARBA" id="ARBA00001522"/>
    </source>
</evidence>
<evidence type="ECO:0000256" key="5">
    <source>
        <dbReference type="ARBA" id="ARBA00004692"/>
    </source>
</evidence>
<dbReference type="GO" id="GO:0009236">
    <property type="term" value="P:cobalamin biosynthetic process"/>
    <property type="evidence" value="ECO:0007669"/>
    <property type="project" value="UniProtKB-UniPathway"/>
</dbReference>
<dbReference type="PIRSF" id="PIRSF006135">
    <property type="entry name" value="CobU"/>
    <property type="match status" value="1"/>
</dbReference>
<comment type="caution">
    <text evidence="20">The sequence shown here is derived from an EMBL/GenBank/DDBJ whole genome shotgun (WGS) entry which is preliminary data.</text>
</comment>
<feature type="binding site" evidence="19">
    <location>
        <position position="84"/>
    </location>
    <ligand>
        <name>GTP</name>
        <dbReference type="ChEBI" id="CHEBI:37565"/>
    </ligand>
</feature>
<dbReference type="UniPathway" id="UPA00148">
    <property type="reaction ID" value="UER00236"/>
</dbReference>
<organism evidence="20 21">
    <name type="scientific">Alkalithermobacter paradoxus</name>
    <dbReference type="NCBI Taxonomy" id="29349"/>
    <lineage>
        <taxon>Bacteria</taxon>
        <taxon>Bacillati</taxon>
        <taxon>Bacillota</taxon>
        <taxon>Clostridia</taxon>
        <taxon>Peptostreptococcales</taxon>
        <taxon>Tepidibacteraceae</taxon>
        <taxon>Alkalithermobacter</taxon>
    </lineage>
</organism>
<dbReference type="Pfam" id="PF02283">
    <property type="entry name" value="CobU"/>
    <property type="match status" value="1"/>
</dbReference>
<evidence type="ECO:0000256" key="19">
    <source>
        <dbReference type="PIRSR" id="PIRSR006135-2"/>
    </source>
</evidence>
<sequence>MSRIIMITGGARSGKSSFAEKLCKEQNSKVAYIATSVPFDEGMKDRIEKHRKMRPNSWTTYEVYKDIYKYISDISTSHEVVLLDCITLLINNLMFDFDIDWDNCKADEVDSIEEYIQNQITLLIDEIRKTNLQFVFVSNEIGMGVVPANRLSRIYTDIAGRINQRISSLSDEVYFVVSGIPIKIK</sequence>
<evidence type="ECO:0000256" key="6">
    <source>
        <dbReference type="ARBA" id="ARBA00005159"/>
    </source>
</evidence>
<dbReference type="EC" id="2.7.1.156" evidence="8"/>
<dbReference type="OrthoDB" id="9799422at2"/>
<dbReference type="GO" id="GO:0008820">
    <property type="term" value="F:cobinamide phosphate guanylyltransferase activity"/>
    <property type="evidence" value="ECO:0007669"/>
    <property type="project" value="UniProtKB-EC"/>
</dbReference>
<dbReference type="STRING" id="29349.CLOTH_09680"/>
<dbReference type="GO" id="GO:0005525">
    <property type="term" value="F:GTP binding"/>
    <property type="evidence" value="ECO:0007669"/>
    <property type="project" value="UniProtKB-KW"/>
</dbReference>